<feature type="region of interest" description="Disordered" evidence="1">
    <location>
        <begin position="1"/>
        <end position="37"/>
    </location>
</feature>
<dbReference type="OrthoDB" id="2613809at2"/>
<dbReference type="EMBL" id="CP009286">
    <property type="protein sequence ID" value="AIQ65545.1"/>
    <property type="molecule type" value="Genomic_DNA"/>
</dbReference>
<dbReference type="Pfam" id="PF17280">
    <property type="entry name" value="DUF5345"/>
    <property type="match status" value="1"/>
</dbReference>
<feature type="transmembrane region" description="Helical" evidence="2">
    <location>
        <begin position="90"/>
        <end position="107"/>
    </location>
</feature>
<evidence type="ECO:0000256" key="2">
    <source>
        <dbReference type="SAM" id="Phobius"/>
    </source>
</evidence>
<organism evidence="3 4">
    <name type="scientific">Paenibacillus stellifer</name>
    <dbReference type="NCBI Taxonomy" id="169760"/>
    <lineage>
        <taxon>Bacteria</taxon>
        <taxon>Bacillati</taxon>
        <taxon>Bacillota</taxon>
        <taxon>Bacilli</taxon>
        <taxon>Bacillales</taxon>
        <taxon>Paenibacillaceae</taxon>
        <taxon>Paenibacillus</taxon>
    </lineage>
</organism>
<proteinExistence type="predicted"/>
<feature type="transmembrane region" description="Helical" evidence="2">
    <location>
        <begin position="113"/>
        <end position="133"/>
    </location>
</feature>
<accession>A0A089LZH9</accession>
<protein>
    <submittedName>
        <fullName evidence="3">Uncharacterized protein</fullName>
    </submittedName>
</protein>
<dbReference type="STRING" id="169760.PSTEL_23005"/>
<name>A0A089LZH9_9BACL</name>
<dbReference type="KEGG" id="pste:PSTEL_23005"/>
<dbReference type="AlphaFoldDB" id="A0A089LZH9"/>
<feature type="compositionally biased region" description="Basic and acidic residues" evidence="1">
    <location>
        <begin position="1"/>
        <end position="31"/>
    </location>
</feature>
<sequence length="141" mass="15751">MTEEKGKPNPKDHTERGDITEEAVSRTDDPRVTSSDELPDDLLFELMAGLDRLDTVYAEESASPPLDVLARELKAAAEQSRLKKRKERRLFGVISLAVIALSILAAVTSPVLYWSLQGLVPVVALLAAIWRAGRRRRTEWK</sequence>
<keyword evidence="2" id="KW-0812">Transmembrane</keyword>
<keyword evidence="2" id="KW-1133">Transmembrane helix</keyword>
<evidence type="ECO:0000256" key="1">
    <source>
        <dbReference type="SAM" id="MobiDB-lite"/>
    </source>
</evidence>
<keyword evidence="4" id="KW-1185">Reference proteome</keyword>
<keyword evidence="2" id="KW-0472">Membrane</keyword>
<reference evidence="3 4" key="1">
    <citation type="submission" date="2014-08" db="EMBL/GenBank/DDBJ databases">
        <title>Comparative genomics of the Paenibacillus odorifer group.</title>
        <authorList>
            <person name="den Bakker H.C."/>
            <person name="Tsai Y.-C."/>
            <person name="Martin N."/>
            <person name="Korlach J."/>
            <person name="Wiedmann M."/>
        </authorList>
    </citation>
    <scope>NUCLEOTIDE SEQUENCE [LARGE SCALE GENOMIC DNA]</scope>
    <source>
        <strain evidence="3 4">DSM 14472</strain>
    </source>
</reference>
<evidence type="ECO:0000313" key="4">
    <source>
        <dbReference type="Proteomes" id="UP000029507"/>
    </source>
</evidence>
<dbReference type="Proteomes" id="UP000029507">
    <property type="component" value="Chromosome"/>
</dbReference>
<dbReference type="HOGENOM" id="CLU_1823483_0_0_9"/>
<dbReference type="InterPro" id="IPR035238">
    <property type="entry name" value="DUF5345"/>
</dbReference>
<dbReference type="RefSeq" id="WP_038698695.1">
    <property type="nucleotide sequence ID" value="NZ_CP009286.1"/>
</dbReference>
<evidence type="ECO:0000313" key="3">
    <source>
        <dbReference type="EMBL" id="AIQ65545.1"/>
    </source>
</evidence>
<gene>
    <name evidence="3" type="ORF">PSTEL_23005</name>
</gene>